<keyword evidence="3" id="KW-0998">Cell outer membrane</keyword>
<gene>
    <name evidence="5" type="ORF">LPB140_10615</name>
</gene>
<reference evidence="5 6" key="1">
    <citation type="submission" date="2016-11" db="EMBL/GenBank/DDBJ databases">
        <title>Sphingorhabdus sp. LPB0140, isolated from marine environment.</title>
        <authorList>
            <person name="Kim E."/>
            <person name="Yi H."/>
        </authorList>
    </citation>
    <scope>NUCLEOTIDE SEQUENCE [LARGE SCALE GENOMIC DNA]</scope>
    <source>
        <strain evidence="5 6">LPB0140</strain>
    </source>
</reference>
<proteinExistence type="predicted"/>
<dbReference type="AlphaFoldDB" id="A0A1L3JDD3"/>
<evidence type="ECO:0000313" key="6">
    <source>
        <dbReference type="Proteomes" id="UP000242561"/>
    </source>
</evidence>
<dbReference type="PANTHER" id="PTHR47234">
    <property type="match status" value="1"/>
</dbReference>
<keyword evidence="6" id="KW-1185">Reference proteome</keyword>
<sequence length="887" mass="95179">MAHGQVETQINEPEQIVFDDNIDDSQETIIVTAERLPGAVITDVQPINELTEADIASYGASSTAELIQALAPQTASSRGRGDGAPVILLNGQRISSFRELRDLPPEAIRQVQIFPEELALQYGYRADQRVVNLILKSGFSAFNFDVDYGQTGNKGQNDVEWENSFTSIGQKIRLSLKSEYATNNAITEDERDIISPSASLPYALGGAVSGLLPNGEIDPALSSLTGNTTSQILAPVSINPNLTDFAAQSQIIDPNAVQPFRTLSPSQDRFAVNGTISYALAPRTKLTANASYELTDKNSLNGLSQVSLLLPDSSIYSPFSNDVLVNNYVTGAGILRSNSTSHDSKFSLGLNHAVGQWDISASANYDISKSNIITSRSLDIDAIQAAILAGTANPFDPNIYAALSQSAPDISDQVNKDLTFNMLISGSIFELPAGPVQMSINSSYADQNIHSMTLRQTGTTNSSLNRQTLSSRLNLNIPILDDEEGFLGKLGYLSLNVNGAADDVSDVGKLYEYGGGVNWRPFKFLNLNLGYTSNENAASISAIGAPIIVTPNVQTFDFTTGNTVFADLISGGNPNLRPERRYDFNIGANIALSSDGRKSLQLNLVNNRTENSIGSLPLLTPLIETYFPERVVRDSFGQLVSVDRRSINIAEEKSKTLRWGLNLSGQFMPKSAAPQSGPNSGQEGAPRAGGGPRGEGPRGAGGGGAGGGGSRGGGGPGGMFGGNRPDGGWQLSLFHNIQLKDQAILRTGLPVLDRLDGFGVSGLGGTPRHSVTMEGGLFYKGMGSRVSATYRGKTKIASDSMTNSEELFFSDKLDIDLRFFINLDERAKWLKSALPFMKGTRLSFVVNNILDDYVTTVDGDGLVPIGYQRDLIDPVGRRFEIGLRKLF</sequence>
<dbReference type="RefSeq" id="WP_072559818.1">
    <property type="nucleotide sequence ID" value="NZ_CP018154.1"/>
</dbReference>
<evidence type="ECO:0000256" key="3">
    <source>
        <dbReference type="ARBA" id="ARBA00023237"/>
    </source>
</evidence>
<dbReference type="KEGG" id="sphl:LPB140_10615"/>
<name>A0A1L3JDD3_9SPHN</name>
<dbReference type="SUPFAM" id="SSF56935">
    <property type="entry name" value="Porins"/>
    <property type="match status" value="1"/>
</dbReference>
<keyword evidence="2" id="KW-0472">Membrane</keyword>
<feature type="region of interest" description="Disordered" evidence="4">
    <location>
        <begin position="667"/>
        <end position="724"/>
    </location>
</feature>
<evidence type="ECO:0000313" key="5">
    <source>
        <dbReference type="EMBL" id="APG63167.1"/>
    </source>
</evidence>
<evidence type="ECO:0000256" key="2">
    <source>
        <dbReference type="ARBA" id="ARBA00023136"/>
    </source>
</evidence>
<dbReference type="GO" id="GO:0009279">
    <property type="term" value="C:cell outer membrane"/>
    <property type="evidence" value="ECO:0007669"/>
    <property type="project" value="UniProtKB-SubCell"/>
</dbReference>
<dbReference type="STRING" id="1913578.LPB140_10615"/>
<dbReference type="EMBL" id="CP018154">
    <property type="protein sequence ID" value="APG63167.1"/>
    <property type="molecule type" value="Genomic_DNA"/>
</dbReference>
<dbReference type="InterPro" id="IPR037066">
    <property type="entry name" value="Plug_dom_sf"/>
</dbReference>
<dbReference type="PANTHER" id="PTHR47234:SF1">
    <property type="entry name" value="TONB-DEPENDENT RECEPTOR"/>
    <property type="match status" value="1"/>
</dbReference>
<dbReference type="Gene3D" id="2.170.130.10">
    <property type="entry name" value="TonB-dependent receptor, plug domain"/>
    <property type="match status" value="1"/>
</dbReference>
<organism evidence="5 6">
    <name type="scientific">Sphingorhabdus lutea</name>
    <dbReference type="NCBI Taxonomy" id="1913578"/>
    <lineage>
        <taxon>Bacteria</taxon>
        <taxon>Pseudomonadati</taxon>
        <taxon>Pseudomonadota</taxon>
        <taxon>Alphaproteobacteria</taxon>
        <taxon>Sphingomonadales</taxon>
        <taxon>Sphingomonadaceae</taxon>
        <taxon>Sphingorhabdus</taxon>
    </lineage>
</organism>
<feature type="compositionally biased region" description="Gly residues" evidence="4">
    <location>
        <begin position="687"/>
        <end position="724"/>
    </location>
</feature>
<feature type="compositionally biased region" description="Polar residues" evidence="4">
    <location>
        <begin position="673"/>
        <end position="682"/>
    </location>
</feature>
<dbReference type="InterPro" id="IPR036942">
    <property type="entry name" value="Beta-barrel_TonB_sf"/>
</dbReference>
<evidence type="ECO:0000256" key="4">
    <source>
        <dbReference type="SAM" id="MobiDB-lite"/>
    </source>
</evidence>
<protein>
    <recommendedName>
        <fullName evidence="7">TonB-dependent receptor</fullName>
    </recommendedName>
</protein>
<accession>A0A1L3JDD3</accession>
<evidence type="ECO:0008006" key="7">
    <source>
        <dbReference type="Google" id="ProtNLM"/>
    </source>
</evidence>
<comment type="subcellular location">
    <subcellularLocation>
        <location evidence="1">Cell outer membrane</location>
    </subcellularLocation>
</comment>
<dbReference type="Proteomes" id="UP000242561">
    <property type="component" value="Chromosome"/>
</dbReference>
<evidence type="ECO:0000256" key="1">
    <source>
        <dbReference type="ARBA" id="ARBA00004442"/>
    </source>
</evidence>
<dbReference type="OrthoDB" id="7224136at2"/>
<dbReference type="Gene3D" id="2.40.170.20">
    <property type="entry name" value="TonB-dependent receptor, beta-barrel domain"/>
    <property type="match status" value="1"/>
</dbReference>